<gene>
    <name evidence="2" type="ORF">NOO_LOCUS13327</name>
</gene>
<reference evidence="2 3" key="2">
    <citation type="submission" date="2018-08" db="EMBL/GenBank/DDBJ databases">
        <authorList>
            <person name="Laetsch R D."/>
            <person name="Stevens L."/>
            <person name="Kumar S."/>
            <person name="Blaxter L. M."/>
        </authorList>
    </citation>
    <scope>NUCLEOTIDE SEQUENCE [LARGE SCALE GENOMIC DNA]</scope>
</reference>
<proteinExistence type="predicted"/>
<sequence>MGFTAWYLSLLYLIAILSDILNGMEKSPEFSVLDSEIVNLVNQFRQQDINKVDDGQIILDYQKCTSIHDPNDRDKGRYHQYHALMGILKEQK</sequence>
<keyword evidence="3" id="KW-1185">Reference proteome</keyword>
<feature type="signal peptide" evidence="1">
    <location>
        <begin position="1"/>
        <end position="23"/>
    </location>
</feature>
<dbReference type="Proteomes" id="UP000271087">
    <property type="component" value="Unassembled WGS sequence"/>
</dbReference>
<evidence type="ECO:0000313" key="4">
    <source>
        <dbReference type="WBParaSite" id="nOo.2.0.1.t13327-RA"/>
    </source>
</evidence>
<accession>A0A182EYR9</accession>
<dbReference type="EMBL" id="UYRW01014675">
    <property type="protein sequence ID" value="VDN01122.1"/>
    <property type="molecule type" value="Genomic_DNA"/>
</dbReference>
<protein>
    <submittedName>
        <fullName evidence="4">Secreted protein</fullName>
    </submittedName>
</protein>
<reference evidence="4" key="1">
    <citation type="submission" date="2016-06" db="UniProtKB">
        <authorList>
            <consortium name="WormBaseParasite"/>
        </authorList>
    </citation>
    <scope>IDENTIFICATION</scope>
</reference>
<evidence type="ECO:0000313" key="2">
    <source>
        <dbReference type="EMBL" id="VDN01122.1"/>
    </source>
</evidence>
<dbReference type="WBParaSite" id="nOo.2.0.1.t13327-RA">
    <property type="protein sequence ID" value="nOo.2.0.1.t13327-RA"/>
    <property type="gene ID" value="nOo.2.0.1.g13327"/>
</dbReference>
<evidence type="ECO:0000256" key="1">
    <source>
        <dbReference type="SAM" id="SignalP"/>
    </source>
</evidence>
<evidence type="ECO:0000313" key="3">
    <source>
        <dbReference type="Proteomes" id="UP000271087"/>
    </source>
</evidence>
<feature type="chain" id="PRO_5043137733" evidence="1">
    <location>
        <begin position="24"/>
        <end position="92"/>
    </location>
</feature>
<dbReference type="AlphaFoldDB" id="A0A182EYR9"/>
<name>A0A182EYR9_ONCOC</name>
<keyword evidence="1" id="KW-0732">Signal</keyword>
<organism evidence="4">
    <name type="scientific">Onchocerca ochengi</name>
    <name type="common">Filarial nematode worm</name>
    <dbReference type="NCBI Taxonomy" id="42157"/>
    <lineage>
        <taxon>Eukaryota</taxon>
        <taxon>Metazoa</taxon>
        <taxon>Ecdysozoa</taxon>
        <taxon>Nematoda</taxon>
        <taxon>Chromadorea</taxon>
        <taxon>Rhabditida</taxon>
        <taxon>Spirurina</taxon>
        <taxon>Spiruromorpha</taxon>
        <taxon>Filarioidea</taxon>
        <taxon>Onchocercidae</taxon>
        <taxon>Onchocerca</taxon>
    </lineage>
</organism>